<gene>
    <name evidence="2" type="ORF">ACH5RR_029936</name>
</gene>
<name>A0ABD2YWZ3_9GENT</name>
<comment type="caution">
    <text evidence="2">The sequence shown here is derived from an EMBL/GenBank/DDBJ whole genome shotgun (WGS) entry which is preliminary data.</text>
</comment>
<protein>
    <submittedName>
        <fullName evidence="2">Uncharacterized protein</fullName>
    </submittedName>
</protein>
<proteinExistence type="predicted"/>
<sequence length="201" mass="22759">MWLGESMDTEEFRCAETYTSAEDGERSSTNGNQCEQGRSEQLQDDAGGVYKVLMALKTKCSSTEEWYTIADVYCPSLLASLKDVGSCVDEEWTSLKRMLVIARKYEQRAEIDLEFVTTKRTKSSFFGVESCPEVWILVFRACVSATEDTSKGHYSNRQPGKALMGVASFLRYSQKKEDFDPGETVEQHEISLPLFMEMGRL</sequence>
<evidence type="ECO:0000313" key="3">
    <source>
        <dbReference type="Proteomes" id="UP001630127"/>
    </source>
</evidence>
<keyword evidence="3" id="KW-1185">Reference proteome</keyword>
<organism evidence="2 3">
    <name type="scientific">Cinchona calisaya</name>
    <dbReference type="NCBI Taxonomy" id="153742"/>
    <lineage>
        <taxon>Eukaryota</taxon>
        <taxon>Viridiplantae</taxon>
        <taxon>Streptophyta</taxon>
        <taxon>Embryophyta</taxon>
        <taxon>Tracheophyta</taxon>
        <taxon>Spermatophyta</taxon>
        <taxon>Magnoliopsida</taxon>
        <taxon>eudicotyledons</taxon>
        <taxon>Gunneridae</taxon>
        <taxon>Pentapetalae</taxon>
        <taxon>asterids</taxon>
        <taxon>lamiids</taxon>
        <taxon>Gentianales</taxon>
        <taxon>Rubiaceae</taxon>
        <taxon>Cinchonoideae</taxon>
        <taxon>Cinchoneae</taxon>
        <taxon>Cinchona</taxon>
    </lineage>
</organism>
<feature type="compositionally biased region" description="Polar residues" evidence="1">
    <location>
        <begin position="27"/>
        <end position="38"/>
    </location>
</feature>
<dbReference type="AlphaFoldDB" id="A0ABD2YWZ3"/>
<accession>A0ABD2YWZ3</accession>
<feature type="region of interest" description="Disordered" evidence="1">
    <location>
        <begin position="19"/>
        <end position="38"/>
    </location>
</feature>
<reference evidence="2 3" key="1">
    <citation type="submission" date="2024-11" db="EMBL/GenBank/DDBJ databases">
        <title>A near-complete genome assembly of Cinchona calisaya.</title>
        <authorList>
            <person name="Lian D.C."/>
            <person name="Zhao X.W."/>
            <person name="Wei L."/>
        </authorList>
    </citation>
    <scope>NUCLEOTIDE SEQUENCE [LARGE SCALE GENOMIC DNA]</scope>
    <source>
        <tissue evidence="2">Nenye</tissue>
    </source>
</reference>
<evidence type="ECO:0000313" key="2">
    <source>
        <dbReference type="EMBL" id="KAL3510535.1"/>
    </source>
</evidence>
<dbReference type="EMBL" id="JBJUIK010000012">
    <property type="protein sequence ID" value="KAL3510535.1"/>
    <property type="molecule type" value="Genomic_DNA"/>
</dbReference>
<dbReference type="Proteomes" id="UP001630127">
    <property type="component" value="Unassembled WGS sequence"/>
</dbReference>
<evidence type="ECO:0000256" key="1">
    <source>
        <dbReference type="SAM" id="MobiDB-lite"/>
    </source>
</evidence>